<evidence type="ECO:0000256" key="7">
    <source>
        <dbReference type="ARBA" id="ARBA00040944"/>
    </source>
</evidence>
<feature type="domain" description="Glycosyltransferase 61 catalytic" evidence="11">
    <location>
        <begin position="220"/>
        <end position="332"/>
    </location>
</feature>
<dbReference type="GeneID" id="110252249"/>
<dbReference type="PANTHER" id="PTHR20961">
    <property type="entry name" value="GLYCOSYLTRANSFERASE"/>
    <property type="match status" value="1"/>
</dbReference>
<keyword evidence="13" id="KW-1185">Reference proteome</keyword>
<dbReference type="RefSeq" id="XP_020914685.2">
    <property type="nucleotide sequence ID" value="XM_021059026.2"/>
</dbReference>
<sequence length="396" mass="45379">MAATFKLITKTVCEHRIRVMHGGTVLFQGVTIRPKLGRARVLEVKLDYPNEEDEFFQLQKGFFTMYCDGDINKAHEKLNEVREYRALAGWIASLEFANPVLTPLFPLNQSFQAGQYLAIQRAEYANVYWTIIDLLDIFITAQHIGIQPEKLNIIHIDAHPSTSLDPFWTTLFQRLIKLGVDHIFTESDSVVFENLVWRYPRVNCPLLDKNLQSFEPIQPFREFVLKRFGIASRSSKRNCSQRLNVLVILRRDYQTHPRNLDGTVDRKISNEKDVISEMEENLASQLKITAAQLDTFPLKRQLELVASADIFFGMHGAAHGYSIFMAPGGAVVEIFNFNSNDNWHMEKVSTLSGHSHITWTSTDQNSYDTKTRSTTIPVGIPTKLLKRAIFKICEKL</sequence>
<keyword evidence="2" id="KW-0328">Glycosyltransferase</keyword>
<evidence type="ECO:0000256" key="4">
    <source>
        <dbReference type="ARBA" id="ARBA00022729"/>
    </source>
</evidence>
<organism evidence="12 13">
    <name type="scientific">Exaiptasia diaphana</name>
    <name type="common">Tropical sea anemone</name>
    <name type="synonym">Aiptasia pulchella</name>
    <dbReference type="NCBI Taxonomy" id="2652724"/>
    <lineage>
        <taxon>Eukaryota</taxon>
        <taxon>Metazoa</taxon>
        <taxon>Cnidaria</taxon>
        <taxon>Anthozoa</taxon>
        <taxon>Hexacorallia</taxon>
        <taxon>Actiniaria</taxon>
        <taxon>Aiptasiidae</taxon>
        <taxon>Exaiptasia</taxon>
    </lineage>
</organism>
<dbReference type="PANTHER" id="PTHR20961:SF148">
    <property type="entry name" value="EGF DOMAIN-SPECIFIC O-LINKED N-ACETYLGLUCOSAMINE TRANSFERASE"/>
    <property type="match status" value="1"/>
</dbReference>
<evidence type="ECO:0000256" key="10">
    <source>
        <dbReference type="ARBA" id="ARBA00049432"/>
    </source>
</evidence>
<evidence type="ECO:0000256" key="8">
    <source>
        <dbReference type="ARBA" id="ARBA00042574"/>
    </source>
</evidence>
<dbReference type="Proteomes" id="UP000887567">
    <property type="component" value="Unplaced"/>
</dbReference>
<evidence type="ECO:0000256" key="2">
    <source>
        <dbReference type="ARBA" id="ARBA00022676"/>
    </source>
</evidence>
<evidence type="ECO:0000313" key="13">
    <source>
        <dbReference type="Proteomes" id="UP000887567"/>
    </source>
</evidence>
<evidence type="ECO:0000256" key="5">
    <source>
        <dbReference type="ARBA" id="ARBA00022824"/>
    </source>
</evidence>
<dbReference type="Pfam" id="PF04577">
    <property type="entry name" value="Glyco_transf_61"/>
    <property type="match status" value="1"/>
</dbReference>
<dbReference type="OMA" id="CAKDEND"/>
<dbReference type="AlphaFoldDB" id="A0A913Y4I7"/>
<dbReference type="EnsemblMetazoa" id="XM_021059026.2">
    <property type="protein sequence ID" value="XP_020914685.2"/>
    <property type="gene ID" value="LOC110252249"/>
</dbReference>
<accession>A0A913Y4I7</accession>
<dbReference type="OrthoDB" id="529273at2759"/>
<dbReference type="KEGG" id="epa:110252249"/>
<name>A0A913Y4I7_EXADI</name>
<keyword evidence="3" id="KW-0808">Transferase</keyword>
<evidence type="ECO:0000256" key="1">
    <source>
        <dbReference type="ARBA" id="ARBA00011970"/>
    </source>
</evidence>
<evidence type="ECO:0000256" key="6">
    <source>
        <dbReference type="ARBA" id="ARBA00023180"/>
    </source>
</evidence>
<evidence type="ECO:0000256" key="9">
    <source>
        <dbReference type="ARBA" id="ARBA00048317"/>
    </source>
</evidence>
<dbReference type="InterPro" id="IPR007657">
    <property type="entry name" value="Glycosyltransferase_61"/>
</dbReference>
<keyword evidence="4" id="KW-0732">Signal</keyword>
<proteinExistence type="predicted"/>
<reference evidence="12" key="1">
    <citation type="submission" date="2022-11" db="UniProtKB">
        <authorList>
            <consortium name="EnsemblMetazoa"/>
        </authorList>
    </citation>
    <scope>IDENTIFICATION</scope>
</reference>
<evidence type="ECO:0000259" key="11">
    <source>
        <dbReference type="Pfam" id="PF04577"/>
    </source>
</evidence>
<evidence type="ECO:0000256" key="3">
    <source>
        <dbReference type="ARBA" id="ARBA00022679"/>
    </source>
</evidence>
<protein>
    <recommendedName>
        <fullName evidence="7">EGF domain-specific O-linked N-acetylglucosamine transferase</fullName>
        <ecNumber evidence="1">2.4.1.255</ecNumber>
    </recommendedName>
    <alternativeName>
        <fullName evidence="8">Extracellular O-linked N-acetylglucosamine transferase</fullName>
    </alternativeName>
</protein>
<comment type="catalytic activity">
    <reaction evidence="9">
        <text>L-seryl-[protein] + UDP-N-acetyl-alpha-D-glucosamine = 3-O-(N-acetyl-beta-D-glucosaminyl)-L-seryl-[protein] + UDP + H(+)</text>
        <dbReference type="Rhea" id="RHEA:48904"/>
        <dbReference type="Rhea" id="RHEA-COMP:9863"/>
        <dbReference type="Rhea" id="RHEA-COMP:12251"/>
        <dbReference type="ChEBI" id="CHEBI:15378"/>
        <dbReference type="ChEBI" id="CHEBI:29999"/>
        <dbReference type="ChEBI" id="CHEBI:57705"/>
        <dbReference type="ChEBI" id="CHEBI:58223"/>
        <dbReference type="ChEBI" id="CHEBI:90838"/>
        <dbReference type="EC" id="2.4.1.255"/>
    </reaction>
</comment>
<dbReference type="EC" id="2.4.1.255" evidence="1"/>
<evidence type="ECO:0000313" key="12">
    <source>
        <dbReference type="EnsemblMetazoa" id="XP_020914685.2"/>
    </source>
</evidence>
<dbReference type="GO" id="GO:0097363">
    <property type="term" value="F:protein O-acetylglucosaminyltransferase activity"/>
    <property type="evidence" value="ECO:0007669"/>
    <property type="project" value="UniProtKB-EC"/>
</dbReference>
<keyword evidence="5" id="KW-0256">Endoplasmic reticulum</keyword>
<keyword evidence="6" id="KW-0325">Glycoprotein</keyword>
<dbReference type="InterPro" id="IPR049625">
    <property type="entry name" value="Glyco_transf_61_cat"/>
</dbReference>
<comment type="catalytic activity">
    <reaction evidence="10">
        <text>L-threonyl-[protein] + UDP-N-acetyl-alpha-D-glucosamine = 3-O-(N-acetyl-beta-D-glucosaminyl)-L-threonyl-[protein] + UDP + H(+)</text>
        <dbReference type="Rhea" id="RHEA:48908"/>
        <dbReference type="Rhea" id="RHEA-COMP:11060"/>
        <dbReference type="Rhea" id="RHEA-COMP:12252"/>
        <dbReference type="ChEBI" id="CHEBI:15378"/>
        <dbReference type="ChEBI" id="CHEBI:30013"/>
        <dbReference type="ChEBI" id="CHEBI:57705"/>
        <dbReference type="ChEBI" id="CHEBI:58223"/>
        <dbReference type="ChEBI" id="CHEBI:90840"/>
        <dbReference type="EC" id="2.4.1.255"/>
    </reaction>
</comment>